<dbReference type="Proteomes" id="UP000002015">
    <property type="component" value="Chromosome"/>
</dbReference>
<dbReference type="PANTHER" id="PTHR22916">
    <property type="entry name" value="GLYCOSYLTRANSFERASE"/>
    <property type="match status" value="1"/>
</dbReference>
<dbReference type="InterPro" id="IPR029044">
    <property type="entry name" value="Nucleotide-diphossugar_trans"/>
</dbReference>
<dbReference type="GO" id="GO:0016758">
    <property type="term" value="F:hexosyltransferase activity"/>
    <property type="evidence" value="ECO:0007669"/>
    <property type="project" value="UniProtKB-ARBA"/>
</dbReference>
<evidence type="ECO:0000259" key="1">
    <source>
        <dbReference type="Pfam" id="PF00535"/>
    </source>
</evidence>
<name>A8FXM5_SHESH</name>
<feature type="domain" description="Glycosyltransferase 2-like" evidence="1">
    <location>
        <begin position="9"/>
        <end position="128"/>
    </location>
</feature>
<dbReference type="OrthoDB" id="9802649at2"/>
<dbReference type="SUPFAM" id="SSF53448">
    <property type="entry name" value="Nucleotide-diphospho-sugar transferases"/>
    <property type="match status" value="1"/>
</dbReference>
<evidence type="ECO:0000313" key="2">
    <source>
        <dbReference type="EMBL" id="ABV37598.1"/>
    </source>
</evidence>
<dbReference type="CAZy" id="GT2">
    <property type="family name" value="Glycosyltransferase Family 2"/>
</dbReference>
<keyword evidence="3" id="KW-1185">Reference proteome</keyword>
<proteinExistence type="predicted"/>
<evidence type="ECO:0000313" key="3">
    <source>
        <dbReference type="Proteomes" id="UP000002015"/>
    </source>
</evidence>
<reference evidence="2 3" key="1">
    <citation type="submission" date="2007-08" db="EMBL/GenBank/DDBJ databases">
        <title>Complete sequence of Shewanella sediminis HAW-EB3.</title>
        <authorList>
            <consortium name="US DOE Joint Genome Institute"/>
            <person name="Copeland A."/>
            <person name="Lucas S."/>
            <person name="Lapidus A."/>
            <person name="Barry K."/>
            <person name="Glavina del Rio T."/>
            <person name="Dalin E."/>
            <person name="Tice H."/>
            <person name="Pitluck S."/>
            <person name="Chertkov O."/>
            <person name="Brettin T."/>
            <person name="Bruce D."/>
            <person name="Detter J.C."/>
            <person name="Han C."/>
            <person name="Schmutz J."/>
            <person name="Larimer F."/>
            <person name="Land M."/>
            <person name="Hauser L."/>
            <person name="Kyrpides N."/>
            <person name="Kim E."/>
            <person name="Zhao J.-S."/>
            <person name="Richardson P."/>
        </authorList>
    </citation>
    <scope>NUCLEOTIDE SEQUENCE [LARGE SCALE GENOMIC DNA]</scope>
    <source>
        <strain evidence="2 3">HAW-EB3</strain>
    </source>
</reference>
<organism evidence="2 3">
    <name type="scientific">Shewanella sediminis (strain HAW-EB3)</name>
    <dbReference type="NCBI Taxonomy" id="425104"/>
    <lineage>
        <taxon>Bacteria</taxon>
        <taxon>Pseudomonadati</taxon>
        <taxon>Pseudomonadota</taxon>
        <taxon>Gammaproteobacteria</taxon>
        <taxon>Alteromonadales</taxon>
        <taxon>Shewanellaceae</taxon>
        <taxon>Shewanella</taxon>
    </lineage>
</organism>
<dbReference type="AlphaFoldDB" id="A8FXM5"/>
<dbReference type="Pfam" id="PF00535">
    <property type="entry name" value="Glycos_transf_2"/>
    <property type="match status" value="1"/>
</dbReference>
<dbReference type="STRING" id="425104.Ssed_2991"/>
<dbReference type="EMBL" id="CP000821">
    <property type="protein sequence ID" value="ABV37598.1"/>
    <property type="molecule type" value="Genomic_DNA"/>
</dbReference>
<dbReference type="eggNOG" id="COG0463">
    <property type="taxonomic scope" value="Bacteria"/>
</dbReference>
<dbReference type="Gene3D" id="3.90.550.10">
    <property type="entry name" value="Spore Coat Polysaccharide Biosynthesis Protein SpsA, Chain A"/>
    <property type="match status" value="1"/>
</dbReference>
<protein>
    <submittedName>
        <fullName evidence="2">Glycosyl transferase, family 2</fullName>
    </submittedName>
</protein>
<dbReference type="RefSeq" id="WP_012143328.1">
    <property type="nucleotide sequence ID" value="NC_009831.1"/>
</dbReference>
<dbReference type="InterPro" id="IPR001173">
    <property type="entry name" value="Glyco_trans_2-like"/>
</dbReference>
<accession>A8FXM5</accession>
<sequence length="300" mass="35048">MQGKQITFTIPFYENEILLKKTVESVLAQSIPDWLLIISLDSKLSNEFISYLRRLNDNRISVIENESSNKGICGNWNNCIDSVESEYVTILHSDDELIPNYIVTMLEAMNEAPDNAFYFCAVKVIDINSQATFSFADKIKNYIKPNNSIVKLTGDNGLASLLKGCFIFCPSICYKTSVIKKYKFREKWKMVLDLDLYARLLFNGYSMYGTSKEAYRYRRHDNNQTAKLTKDFKRFDEEVLLYDDISRKAKKNGWKNTERVARNKTIIKLHLLFLVTKSAFLLNFKRCRQVLEYFLRLIKI</sequence>
<dbReference type="KEGG" id="sse:Ssed_2991"/>
<dbReference type="PANTHER" id="PTHR22916:SF3">
    <property type="entry name" value="UDP-GLCNAC:BETAGAL BETA-1,3-N-ACETYLGLUCOSAMINYLTRANSFERASE-LIKE PROTEIN 1"/>
    <property type="match status" value="1"/>
</dbReference>
<keyword evidence="2" id="KW-0808">Transferase</keyword>
<gene>
    <name evidence="2" type="ordered locus">Ssed_2991</name>
</gene>
<dbReference type="HOGENOM" id="CLU_943183_0_0_6"/>